<dbReference type="PANTHER" id="PTHR31927">
    <property type="entry name" value="FI07246P-RELATED-RELATED"/>
    <property type="match status" value="1"/>
</dbReference>
<feature type="domain" description="DUF243" evidence="3">
    <location>
        <begin position="466"/>
        <end position="566"/>
    </location>
</feature>
<evidence type="ECO:0000259" key="3">
    <source>
        <dbReference type="SMART" id="SM00690"/>
    </source>
</evidence>
<dbReference type="GO" id="GO:0040003">
    <property type="term" value="P:chitin-based cuticle development"/>
    <property type="evidence" value="ECO:0007669"/>
    <property type="project" value="TreeGrafter"/>
</dbReference>
<evidence type="ECO:0000256" key="1">
    <source>
        <dbReference type="SAM" id="MobiDB-lite"/>
    </source>
</evidence>
<feature type="compositionally biased region" description="Polar residues" evidence="1">
    <location>
        <begin position="200"/>
        <end position="213"/>
    </location>
</feature>
<dbReference type="GO" id="GO:0008010">
    <property type="term" value="F:structural constituent of chitin-based larval cuticle"/>
    <property type="evidence" value="ECO:0007669"/>
    <property type="project" value="TreeGrafter"/>
</dbReference>
<keyword evidence="5" id="KW-1185">Reference proteome</keyword>
<feature type="compositionally biased region" description="Low complexity" evidence="1">
    <location>
        <begin position="395"/>
        <end position="409"/>
    </location>
</feature>
<proteinExistence type="predicted"/>
<feature type="compositionally biased region" description="Low complexity" evidence="1">
    <location>
        <begin position="356"/>
        <end position="376"/>
    </location>
</feature>
<dbReference type="AlphaFoldDB" id="A0A835GJJ5"/>
<dbReference type="Proteomes" id="UP000648187">
    <property type="component" value="Unassembled WGS sequence"/>
</dbReference>
<protein>
    <recommendedName>
        <fullName evidence="3">DUF243 domain-containing protein</fullName>
    </recommendedName>
</protein>
<evidence type="ECO:0000313" key="5">
    <source>
        <dbReference type="Proteomes" id="UP000648187"/>
    </source>
</evidence>
<dbReference type="EMBL" id="JACKWZ010000039">
    <property type="protein sequence ID" value="KAF9419806.1"/>
    <property type="molecule type" value="Genomic_DNA"/>
</dbReference>
<feature type="signal peptide" evidence="2">
    <location>
        <begin position="1"/>
        <end position="15"/>
    </location>
</feature>
<feature type="compositionally biased region" description="Low complexity" evidence="1">
    <location>
        <begin position="214"/>
        <end position="244"/>
    </location>
</feature>
<name>A0A835GJJ5_SPOEX</name>
<dbReference type="SMART" id="SM00690">
    <property type="entry name" value="DM5"/>
    <property type="match status" value="1"/>
</dbReference>
<feature type="region of interest" description="Disordered" evidence="1">
    <location>
        <begin position="181"/>
        <end position="244"/>
    </location>
</feature>
<evidence type="ECO:0000256" key="2">
    <source>
        <dbReference type="SAM" id="SignalP"/>
    </source>
</evidence>
<dbReference type="Pfam" id="PF03103">
    <property type="entry name" value="DUF243"/>
    <property type="match status" value="1"/>
</dbReference>
<evidence type="ECO:0000313" key="4">
    <source>
        <dbReference type="EMBL" id="KAF9419806.1"/>
    </source>
</evidence>
<dbReference type="GO" id="GO:0062129">
    <property type="term" value="C:chitin-based extracellular matrix"/>
    <property type="evidence" value="ECO:0007669"/>
    <property type="project" value="TreeGrafter"/>
</dbReference>
<feature type="compositionally biased region" description="Polar residues" evidence="1">
    <location>
        <begin position="377"/>
        <end position="391"/>
    </location>
</feature>
<keyword evidence="2" id="KW-0732">Signal</keyword>
<accession>A0A835GJJ5</accession>
<gene>
    <name evidence="4" type="ORF">HW555_003805</name>
</gene>
<comment type="caution">
    <text evidence="4">The sequence shown here is derived from an EMBL/GenBank/DDBJ whole genome shotgun (WGS) entry which is preliminary data.</text>
</comment>
<feature type="region of interest" description="Disordered" evidence="1">
    <location>
        <begin position="356"/>
        <end position="409"/>
    </location>
</feature>
<organism evidence="4 5">
    <name type="scientific">Spodoptera exigua</name>
    <name type="common">Beet armyworm</name>
    <name type="synonym">Noctua fulgens</name>
    <dbReference type="NCBI Taxonomy" id="7107"/>
    <lineage>
        <taxon>Eukaryota</taxon>
        <taxon>Metazoa</taxon>
        <taxon>Ecdysozoa</taxon>
        <taxon>Arthropoda</taxon>
        <taxon>Hexapoda</taxon>
        <taxon>Insecta</taxon>
        <taxon>Pterygota</taxon>
        <taxon>Neoptera</taxon>
        <taxon>Endopterygota</taxon>
        <taxon>Lepidoptera</taxon>
        <taxon>Glossata</taxon>
        <taxon>Ditrysia</taxon>
        <taxon>Noctuoidea</taxon>
        <taxon>Noctuidae</taxon>
        <taxon>Amphipyrinae</taxon>
        <taxon>Spodoptera</taxon>
    </lineage>
</organism>
<dbReference type="InterPro" id="IPR004145">
    <property type="entry name" value="DUF243"/>
</dbReference>
<sequence>MSLVLVLTVISLALADAGYQYNTPSASFGLPGNQPANFQTGSQQHSALPNDQDKLAHSVSYKDFVYLKNDIHQNRGGHQGFINHAAGYGGYAAPPVNNGYVNSGYPQSVAPVASGANLNSNSVQNFAPVGYNYNNGHSHNFAPISGSYANSYSQIPAPPSTNVNLGYQSNNHVVNSGYSSAISSGSTGSIPQPFPHSGSVGYNNGYPQASNGNALNSYSQASSSSSHAVSHGHSQTSLSLANSNSNSGYSHVLVPYSSSSSVNNNYAPNPLPIVGESVDTGFSQAFPPISNVNSNSNGYTQSASSSSGANYNSGYSYFPPNFSPSSAGSGNSHAQNSFTSAGSSFNGGYSQYNNINSGYTQSSSQNSQSLNNGYSQPIQSTIQHGQLNSDNGWKPLISQPSSSLNSGISQSSGALFNGNSNSLSQSSTTIQAGVGSGIVNTGFTQTASANVVGSSSSDFSSAPITPTVYKHIYFHVPPPEIEEPKTTPPPPPPKKNYKIIFIKVPSQQSKSNLARLQQIAEMSNASVEHKTLIYVLVKNPETQQPVVLPKSTPSEHEVFFVKYNGDPLEIAEQVNKELDKTGTVQSIVPLEPGLVNGKK</sequence>
<feature type="chain" id="PRO_5032648001" description="DUF243 domain-containing protein" evidence="2">
    <location>
        <begin position="16"/>
        <end position="599"/>
    </location>
</feature>
<reference evidence="4" key="1">
    <citation type="submission" date="2020-08" db="EMBL/GenBank/DDBJ databases">
        <title>Spodoptera exigua strain:BAW_Kor-Di-RS1 Genome sequencing and assembly.</title>
        <authorList>
            <person name="Kim J."/>
            <person name="Nam H.Y."/>
            <person name="Kwon M."/>
            <person name="Choi J.H."/>
            <person name="Cho S.R."/>
            <person name="Kim G.-H."/>
        </authorList>
    </citation>
    <scope>NUCLEOTIDE SEQUENCE</scope>
    <source>
        <strain evidence="4">BAW_Kor-Di-RS1</strain>
        <tissue evidence="4">Whole-body</tissue>
    </source>
</reference>